<evidence type="ECO:0000313" key="1">
    <source>
        <dbReference type="EMBL" id="VDN45734.1"/>
    </source>
</evidence>
<accession>A0A183F025</accession>
<proteinExistence type="predicted"/>
<name>A0A183F025_9BILA</name>
<keyword evidence="2" id="KW-1185">Reference proteome</keyword>
<dbReference type="AlphaFoldDB" id="A0A183F025"/>
<dbReference type="WBParaSite" id="GPUH_0002659601-mRNA-1">
    <property type="protein sequence ID" value="GPUH_0002659601-mRNA-1"/>
    <property type="gene ID" value="GPUH_0002659601"/>
</dbReference>
<protein>
    <submittedName>
        <fullName evidence="3">Transcriptional regulator</fullName>
    </submittedName>
</protein>
<organism evidence="3">
    <name type="scientific">Gongylonema pulchrum</name>
    <dbReference type="NCBI Taxonomy" id="637853"/>
    <lineage>
        <taxon>Eukaryota</taxon>
        <taxon>Metazoa</taxon>
        <taxon>Ecdysozoa</taxon>
        <taxon>Nematoda</taxon>
        <taxon>Chromadorea</taxon>
        <taxon>Rhabditida</taxon>
        <taxon>Spirurina</taxon>
        <taxon>Spiruromorpha</taxon>
        <taxon>Spiruroidea</taxon>
        <taxon>Gongylonematidae</taxon>
        <taxon>Gongylonema</taxon>
    </lineage>
</organism>
<reference evidence="1 2" key="2">
    <citation type="submission" date="2018-11" db="EMBL/GenBank/DDBJ databases">
        <authorList>
            <consortium name="Pathogen Informatics"/>
        </authorList>
    </citation>
    <scope>NUCLEOTIDE SEQUENCE [LARGE SCALE GENOMIC DNA]</scope>
</reference>
<reference evidence="3" key="1">
    <citation type="submission" date="2016-06" db="UniProtKB">
        <authorList>
            <consortium name="WormBaseParasite"/>
        </authorList>
    </citation>
    <scope>IDENTIFICATION</scope>
</reference>
<dbReference type="Proteomes" id="UP000271098">
    <property type="component" value="Unassembled WGS sequence"/>
</dbReference>
<evidence type="ECO:0000313" key="2">
    <source>
        <dbReference type="Proteomes" id="UP000271098"/>
    </source>
</evidence>
<sequence length="53" mass="6071">MGSSEYETIRETEKQYSQTDLSTRVQLLFQLSLDRTAEAEVSRITVCNIRGCL</sequence>
<evidence type="ECO:0000313" key="3">
    <source>
        <dbReference type="WBParaSite" id="GPUH_0002659601-mRNA-1"/>
    </source>
</evidence>
<gene>
    <name evidence="1" type="ORF">GPUH_LOCUS26564</name>
</gene>
<dbReference type="EMBL" id="UYRT01111916">
    <property type="protein sequence ID" value="VDN45734.1"/>
    <property type="molecule type" value="Genomic_DNA"/>
</dbReference>